<reference evidence="2" key="1">
    <citation type="submission" date="2015-04" db="UniProtKB">
        <authorList>
            <consortium name="EnsemblPlants"/>
        </authorList>
    </citation>
    <scope>IDENTIFICATION</scope>
    <source>
        <strain evidence="2">SL10</strain>
    </source>
</reference>
<dbReference type="Gramene" id="ONIVA01G14760.1">
    <property type="protein sequence ID" value="ONIVA01G14760.1"/>
    <property type="gene ID" value="ONIVA01G14760"/>
</dbReference>
<organism evidence="2">
    <name type="scientific">Oryza nivara</name>
    <name type="common">Indian wild rice</name>
    <name type="synonym">Oryza sativa f. spontanea</name>
    <dbReference type="NCBI Taxonomy" id="4536"/>
    <lineage>
        <taxon>Eukaryota</taxon>
        <taxon>Viridiplantae</taxon>
        <taxon>Streptophyta</taxon>
        <taxon>Embryophyta</taxon>
        <taxon>Tracheophyta</taxon>
        <taxon>Spermatophyta</taxon>
        <taxon>Magnoliopsida</taxon>
        <taxon>Liliopsida</taxon>
        <taxon>Poales</taxon>
        <taxon>Poaceae</taxon>
        <taxon>BOP clade</taxon>
        <taxon>Oryzoideae</taxon>
        <taxon>Oryzeae</taxon>
        <taxon>Oryzinae</taxon>
        <taxon>Oryza</taxon>
    </lineage>
</organism>
<feature type="region of interest" description="Disordered" evidence="1">
    <location>
        <begin position="277"/>
        <end position="300"/>
    </location>
</feature>
<dbReference type="EnsemblPlants" id="ONIVA01G14760.1">
    <property type="protein sequence ID" value="ONIVA01G14760.1"/>
    <property type="gene ID" value="ONIVA01G14760"/>
</dbReference>
<reference evidence="2" key="2">
    <citation type="submission" date="2018-04" db="EMBL/GenBank/DDBJ databases">
        <title>OnivRS2 (Oryza nivara Reference Sequence Version 2).</title>
        <authorList>
            <person name="Zhang J."/>
            <person name="Kudrna D."/>
            <person name="Lee S."/>
            <person name="Talag J."/>
            <person name="Rajasekar S."/>
            <person name="Welchert J."/>
            <person name="Hsing Y.-I."/>
            <person name="Wing R.A."/>
        </authorList>
    </citation>
    <scope>NUCLEOTIDE SEQUENCE [LARGE SCALE GENOMIC DNA]</scope>
</reference>
<sequence>MGHSPSPPTYNLITHKASRRMTSRSTFLLDEVDYEGRSGCGGEPSSGRPHHQAAVEPVAHERACIMVATRNCGLKTPHRIEPHKSHTTHSGSHSKTNFACQPLSIYMSALVLSSLLKLYILNPIVTKRSICAPLNNLGPTVSLFPSLLFFIPSLSLSLSLRFLLHRQRCSVLFSSPLPSPASSLPSSPSLFPLPPAADRCRPSSGDGGSSEGGEQRWRQRRIWRRRGAAVRADGSMSPSSSPMMARTISPTAWRAWQRTSLPDPWRAWRRRARRIGRWRPQHGGCPSTSPSSSPHDGADELAGSVASLAAAGSPDRAVAATTRWLSLDVAVFFPPRRRR</sequence>
<feature type="region of interest" description="Disordered" evidence="1">
    <location>
        <begin position="195"/>
        <end position="220"/>
    </location>
</feature>
<dbReference type="HOGENOM" id="CLU_819854_0_0_1"/>
<proteinExistence type="predicted"/>
<accession>A0A0E0FKI2</accession>
<dbReference type="AlphaFoldDB" id="A0A0E0FKI2"/>
<evidence type="ECO:0000313" key="3">
    <source>
        <dbReference type="Proteomes" id="UP000006591"/>
    </source>
</evidence>
<protein>
    <submittedName>
        <fullName evidence="2">Uncharacterized protein</fullName>
    </submittedName>
</protein>
<keyword evidence="3" id="KW-1185">Reference proteome</keyword>
<name>A0A0E0FKI2_ORYNI</name>
<evidence type="ECO:0000256" key="1">
    <source>
        <dbReference type="SAM" id="MobiDB-lite"/>
    </source>
</evidence>
<dbReference type="Proteomes" id="UP000006591">
    <property type="component" value="Chromosome 1"/>
</dbReference>
<evidence type="ECO:0000313" key="2">
    <source>
        <dbReference type="EnsemblPlants" id="ONIVA01G14760.1"/>
    </source>
</evidence>